<gene>
    <name evidence="1" type="ORF">BDY19DRAFT_886134</name>
</gene>
<proteinExistence type="predicted"/>
<evidence type="ECO:0000313" key="1">
    <source>
        <dbReference type="EMBL" id="KAI0091360.1"/>
    </source>
</evidence>
<protein>
    <submittedName>
        <fullName evidence="1">Uncharacterized protein</fullName>
    </submittedName>
</protein>
<comment type="caution">
    <text evidence="1">The sequence shown here is derived from an EMBL/GenBank/DDBJ whole genome shotgun (WGS) entry which is preliminary data.</text>
</comment>
<organism evidence="1 2">
    <name type="scientific">Irpex rosettiformis</name>
    <dbReference type="NCBI Taxonomy" id="378272"/>
    <lineage>
        <taxon>Eukaryota</taxon>
        <taxon>Fungi</taxon>
        <taxon>Dikarya</taxon>
        <taxon>Basidiomycota</taxon>
        <taxon>Agaricomycotina</taxon>
        <taxon>Agaricomycetes</taxon>
        <taxon>Polyporales</taxon>
        <taxon>Irpicaceae</taxon>
        <taxon>Irpex</taxon>
    </lineage>
</organism>
<dbReference type="Proteomes" id="UP001055072">
    <property type="component" value="Unassembled WGS sequence"/>
</dbReference>
<dbReference type="EMBL" id="MU274906">
    <property type="protein sequence ID" value="KAI0091360.1"/>
    <property type="molecule type" value="Genomic_DNA"/>
</dbReference>
<keyword evidence="2" id="KW-1185">Reference proteome</keyword>
<reference evidence="1" key="1">
    <citation type="journal article" date="2021" name="Environ. Microbiol.">
        <title>Gene family expansions and transcriptome signatures uncover fungal adaptations to wood decay.</title>
        <authorList>
            <person name="Hage H."/>
            <person name="Miyauchi S."/>
            <person name="Viragh M."/>
            <person name="Drula E."/>
            <person name="Min B."/>
            <person name="Chaduli D."/>
            <person name="Navarro D."/>
            <person name="Favel A."/>
            <person name="Norest M."/>
            <person name="Lesage-Meessen L."/>
            <person name="Balint B."/>
            <person name="Merenyi Z."/>
            <person name="de Eugenio L."/>
            <person name="Morin E."/>
            <person name="Martinez A.T."/>
            <person name="Baldrian P."/>
            <person name="Stursova M."/>
            <person name="Martinez M.J."/>
            <person name="Novotny C."/>
            <person name="Magnuson J.K."/>
            <person name="Spatafora J.W."/>
            <person name="Maurice S."/>
            <person name="Pangilinan J."/>
            <person name="Andreopoulos W."/>
            <person name="LaButti K."/>
            <person name="Hundley H."/>
            <person name="Na H."/>
            <person name="Kuo A."/>
            <person name="Barry K."/>
            <person name="Lipzen A."/>
            <person name="Henrissat B."/>
            <person name="Riley R."/>
            <person name="Ahrendt S."/>
            <person name="Nagy L.G."/>
            <person name="Grigoriev I.V."/>
            <person name="Martin F."/>
            <person name="Rosso M.N."/>
        </authorList>
    </citation>
    <scope>NUCLEOTIDE SEQUENCE</scope>
    <source>
        <strain evidence="1">CBS 384.51</strain>
    </source>
</reference>
<accession>A0ACB8UBL3</accession>
<sequence>MSNLPPNTPPAEVAAWNDYRSSLWQAFQNSYEDRWDQAKWETAVGSFQARHDRPVLDNLRSKNLMPALPALETQLKRGPPPFLRPGWVSPLQGKQVDLDWLDQTGAFVHIRGTKDGWRDASVLIVEFWASYVISTAFRNWPLMLSTSKRSTLMSIYIPPCHNVFPHLTEIAANHPNIKVVTFANEGIFNGADTDVAAFKAFVFARNDMNYPIYVDNNRIAFNALFKPGKNASIPLVFIITVRNRTIRWIGNAEEMERPLADTLAKI</sequence>
<name>A0ACB8UBL3_9APHY</name>
<evidence type="ECO:0000313" key="2">
    <source>
        <dbReference type="Proteomes" id="UP001055072"/>
    </source>
</evidence>